<keyword evidence="8" id="KW-0862">Zinc</keyword>
<dbReference type="GO" id="GO:0006508">
    <property type="term" value="P:proteolysis"/>
    <property type="evidence" value="ECO:0007669"/>
    <property type="project" value="UniProtKB-KW"/>
</dbReference>
<dbReference type="Gene3D" id="3.30.70.340">
    <property type="entry name" value="Metallocarboxypeptidase-like"/>
    <property type="match status" value="1"/>
</dbReference>
<reference evidence="15" key="1">
    <citation type="submission" date="2023-10" db="EMBL/GenBank/DDBJ databases">
        <title>Genome assembly of Pristionchus species.</title>
        <authorList>
            <person name="Yoshida K."/>
            <person name="Sommer R.J."/>
        </authorList>
    </citation>
    <scope>NUCLEOTIDE SEQUENCE</scope>
    <source>
        <strain evidence="15">RS5133</strain>
    </source>
</reference>
<proteinExistence type="inferred from homology"/>
<comment type="similarity">
    <text evidence="2 11">Belongs to the peptidase M14 family.</text>
</comment>
<dbReference type="EMBL" id="BTSY01000001">
    <property type="protein sequence ID" value="GMT11102.1"/>
    <property type="molecule type" value="Genomic_DNA"/>
</dbReference>
<keyword evidence="7" id="KW-0378">Hydrolase</keyword>
<evidence type="ECO:0000256" key="2">
    <source>
        <dbReference type="ARBA" id="ARBA00005988"/>
    </source>
</evidence>
<dbReference type="Pfam" id="PF00246">
    <property type="entry name" value="Peptidase_M14"/>
    <property type="match status" value="1"/>
</dbReference>
<evidence type="ECO:0000313" key="15">
    <source>
        <dbReference type="EMBL" id="GMT11102.1"/>
    </source>
</evidence>
<keyword evidence="10" id="KW-1015">Disulfide bond</keyword>
<keyword evidence="5" id="KW-0479">Metal-binding</keyword>
<keyword evidence="3" id="KW-0121">Carboxypeptidase</keyword>
<dbReference type="InterPro" id="IPR000834">
    <property type="entry name" value="Peptidase_M14"/>
</dbReference>
<dbReference type="InterPro" id="IPR057246">
    <property type="entry name" value="CARBOXYPEPT_ZN_1"/>
</dbReference>
<feature type="compositionally biased region" description="Polar residues" evidence="12">
    <location>
        <begin position="460"/>
        <end position="476"/>
    </location>
</feature>
<dbReference type="PROSITE" id="PS52035">
    <property type="entry name" value="PEPTIDASE_M14"/>
    <property type="match status" value="1"/>
</dbReference>
<evidence type="ECO:0000256" key="9">
    <source>
        <dbReference type="ARBA" id="ARBA00023049"/>
    </source>
</evidence>
<dbReference type="PROSITE" id="PS00132">
    <property type="entry name" value="CARBOXYPEPT_ZN_1"/>
    <property type="match status" value="1"/>
</dbReference>
<feature type="domain" description="Peptidase M14" evidence="14">
    <location>
        <begin position="120"/>
        <end position="418"/>
    </location>
</feature>
<accession>A0AAV5UWX8</accession>
<dbReference type="Proteomes" id="UP001432322">
    <property type="component" value="Unassembled WGS sequence"/>
</dbReference>
<comment type="caution">
    <text evidence="15">The sequence shown here is derived from an EMBL/GenBank/DDBJ whole genome shotgun (WGS) entry which is preliminary data.</text>
</comment>
<evidence type="ECO:0000256" key="10">
    <source>
        <dbReference type="ARBA" id="ARBA00023157"/>
    </source>
</evidence>
<organism evidence="15 16">
    <name type="scientific">Pristionchus fissidentatus</name>
    <dbReference type="NCBI Taxonomy" id="1538716"/>
    <lineage>
        <taxon>Eukaryota</taxon>
        <taxon>Metazoa</taxon>
        <taxon>Ecdysozoa</taxon>
        <taxon>Nematoda</taxon>
        <taxon>Chromadorea</taxon>
        <taxon>Rhabditida</taxon>
        <taxon>Rhabditina</taxon>
        <taxon>Diplogasteromorpha</taxon>
        <taxon>Diplogasteroidea</taxon>
        <taxon>Neodiplogasteridae</taxon>
        <taxon>Pristionchus</taxon>
    </lineage>
</organism>
<sequence>MTWLLGLLILLPQSILAIEGYKNYSGFQIFQLSPQTDKHLEYIGKLDEGLGFELDVLRAVNRIGSHSEVLVPPGKINHIVRSLADQNLTYEVAVPDVGAIVARERRALNNPAPGTFDPFHYYSYDDQMKYLDFVASRRVSFVTQGIIGYSSERRPIKFLRIGFPSRQFKPALVIEAGIHAREWIAPAAALYAIHELTTDGVYENLLKTIDIYVIPNTNPDGYEYSRQHDRLWRKTRSGPRGPQRCFGTDGNRNFPYFYAFDGTSRDPCSDIFHGDGPLSEPEMAGLSRFLLAHKKTIRGFISVHSYGGNILYPWGHKKRTYPDDVRDLIWAGNRMAAAVERVHGTKYKVENSADGLYPAAGATDDYAKSIGVKYTYTMELRPTESENLAKRGFELPPQEIKPAVEEAFEGMVELAIIIRNERIARRRPVSSSTPRPLLPLIKGKMNGIARRKPFTPIQSTVSRRPTVSNTIQTRSAESPAPTVSRPTTVTRAPPPPGVVRTVVRVPNKTVVRRSERGAVKSTPTLSSGKI</sequence>
<dbReference type="Gene3D" id="3.40.630.10">
    <property type="entry name" value="Zn peptidases"/>
    <property type="match status" value="1"/>
</dbReference>
<name>A0AAV5UWX8_9BILA</name>
<keyword evidence="4" id="KW-0645">Protease</keyword>
<dbReference type="GO" id="GO:0008270">
    <property type="term" value="F:zinc ion binding"/>
    <property type="evidence" value="ECO:0007669"/>
    <property type="project" value="InterPro"/>
</dbReference>
<evidence type="ECO:0000256" key="6">
    <source>
        <dbReference type="ARBA" id="ARBA00022729"/>
    </source>
</evidence>
<feature type="compositionally biased region" description="Low complexity" evidence="12">
    <location>
        <begin position="479"/>
        <end position="491"/>
    </location>
</feature>
<evidence type="ECO:0000256" key="8">
    <source>
        <dbReference type="ARBA" id="ARBA00022833"/>
    </source>
</evidence>
<feature type="chain" id="PRO_5044000259" description="Peptidase M14 domain-containing protein" evidence="13">
    <location>
        <begin position="18"/>
        <end position="530"/>
    </location>
</feature>
<dbReference type="InterPro" id="IPR003146">
    <property type="entry name" value="M14A_act_pep"/>
</dbReference>
<keyword evidence="16" id="KW-1185">Reference proteome</keyword>
<evidence type="ECO:0000256" key="4">
    <source>
        <dbReference type="ARBA" id="ARBA00022670"/>
    </source>
</evidence>
<dbReference type="SUPFAM" id="SSF54897">
    <property type="entry name" value="Protease propeptides/inhibitors"/>
    <property type="match status" value="1"/>
</dbReference>
<dbReference type="CDD" id="cd03860">
    <property type="entry name" value="M14_CP_A-B_like"/>
    <property type="match status" value="1"/>
</dbReference>
<evidence type="ECO:0000256" key="11">
    <source>
        <dbReference type="PROSITE-ProRule" id="PRU01379"/>
    </source>
</evidence>
<dbReference type="AlphaFoldDB" id="A0AAV5UWX8"/>
<evidence type="ECO:0000256" key="3">
    <source>
        <dbReference type="ARBA" id="ARBA00022645"/>
    </source>
</evidence>
<protein>
    <recommendedName>
        <fullName evidence="14">Peptidase M14 domain-containing protein</fullName>
    </recommendedName>
</protein>
<evidence type="ECO:0000313" key="16">
    <source>
        <dbReference type="Proteomes" id="UP001432322"/>
    </source>
</evidence>
<dbReference type="Pfam" id="PF02244">
    <property type="entry name" value="Propep_M14"/>
    <property type="match status" value="1"/>
</dbReference>
<evidence type="ECO:0000259" key="14">
    <source>
        <dbReference type="PROSITE" id="PS52035"/>
    </source>
</evidence>
<gene>
    <name evidence="15" type="ORF">PFISCL1PPCAC_2399</name>
</gene>
<evidence type="ECO:0000256" key="12">
    <source>
        <dbReference type="SAM" id="MobiDB-lite"/>
    </source>
</evidence>
<dbReference type="GO" id="GO:0005615">
    <property type="term" value="C:extracellular space"/>
    <property type="evidence" value="ECO:0007669"/>
    <property type="project" value="TreeGrafter"/>
</dbReference>
<dbReference type="PANTHER" id="PTHR11705">
    <property type="entry name" value="PROTEASE FAMILY M14 CARBOXYPEPTIDASE A,B"/>
    <property type="match status" value="1"/>
</dbReference>
<dbReference type="PRINTS" id="PR00765">
    <property type="entry name" value="CRBOXYPTASEA"/>
</dbReference>
<evidence type="ECO:0000256" key="13">
    <source>
        <dbReference type="SAM" id="SignalP"/>
    </source>
</evidence>
<keyword evidence="9" id="KW-0482">Metalloprotease</keyword>
<dbReference type="InterPro" id="IPR036990">
    <property type="entry name" value="M14A-like_propep"/>
</dbReference>
<keyword evidence="6 13" id="KW-0732">Signal</keyword>
<dbReference type="GO" id="GO:0004181">
    <property type="term" value="F:metallocarboxypeptidase activity"/>
    <property type="evidence" value="ECO:0007669"/>
    <property type="project" value="InterPro"/>
</dbReference>
<dbReference type="SUPFAM" id="SSF53187">
    <property type="entry name" value="Zn-dependent exopeptidases"/>
    <property type="match status" value="1"/>
</dbReference>
<evidence type="ECO:0000256" key="7">
    <source>
        <dbReference type="ARBA" id="ARBA00022801"/>
    </source>
</evidence>
<comment type="cofactor">
    <cofactor evidence="1">
        <name>Zn(2+)</name>
        <dbReference type="ChEBI" id="CHEBI:29105"/>
    </cofactor>
</comment>
<feature type="signal peptide" evidence="13">
    <location>
        <begin position="1"/>
        <end position="17"/>
    </location>
</feature>
<evidence type="ECO:0000256" key="1">
    <source>
        <dbReference type="ARBA" id="ARBA00001947"/>
    </source>
</evidence>
<dbReference type="FunFam" id="3.40.630.10:FF:000084">
    <property type="entry name" value="Carboxypeptidase B2"/>
    <property type="match status" value="1"/>
</dbReference>
<feature type="active site" description="Proton donor/acceptor" evidence="11">
    <location>
        <position position="379"/>
    </location>
</feature>
<dbReference type="SMART" id="SM00631">
    <property type="entry name" value="Zn_pept"/>
    <property type="match status" value="1"/>
</dbReference>
<dbReference type="PANTHER" id="PTHR11705:SF91">
    <property type="entry name" value="FI01817P-RELATED"/>
    <property type="match status" value="1"/>
</dbReference>
<evidence type="ECO:0000256" key="5">
    <source>
        <dbReference type="ARBA" id="ARBA00022723"/>
    </source>
</evidence>
<feature type="region of interest" description="Disordered" evidence="12">
    <location>
        <begin position="460"/>
        <end position="500"/>
    </location>
</feature>